<evidence type="ECO:0000259" key="3">
    <source>
        <dbReference type="SMART" id="SM00093"/>
    </source>
</evidence>
<feature type="signal peptide" evidence="2">
    <location>
        <begin position="1"/>
        <end position="21"/>
    </location>
</feature>
<dbReference type="CDD" id="cd19588">
    <property type="entry name" value="serpin_miropin-like"/>
    <property type="match status" value="1"/>
</dbReference>
<dbReference type="SUPFAM" id="SSF56574">
    <property type="entry name" value="Serpins"/>
    <property type="match status" value="1"/>
</dbReference>
<evidence type="ECO:0000313" key="4">
    <source>
        <dbReference type="EMBL" id="RKR83865.1"/>
    </source>
</evidence>
<dbReference type="GO" id="GO:0004867">
    <property type="term" value="F:serine-type endopeptidase inhibitor activity"/>
    <property type="evidence" value="ECO:0007669"/>
    <property type="project" value="InterPro"/>
</dbReference>
<dbReference type="Proteomes" id="UP000268007">
    <property type="component" value="Unassembled WGS sequence"/>
</dbReference>
<dbReference type="InterPro" id="IPR036186">
    <property type="entry name" value="Serpin_sf"/>
</dbReference>
<comment type="similarity">
    <text evidence="1">Belongs to the serpin family.</text>
</comment>
<dbReference type="SMART" id="SM00093">
    <property type="entry name" value="SERPIN"/>
    <property type="match status" value="1"/>
</dbReference>
<dbReference type="PANTHER" id="PTHR11461:SF211">
    <property type="entry name" value="GH10112P-RELATED"/>
    <property type="match status" value="1"/>
</dbReference>
<keyword evidence="2" id="KW-0732">Signal</keyword>
<dbReference type="AlphaFoldDB" id="A0A495J4F6"/>
<dbReference type="PROSITE" id="PS51257">
    <property type="entry name" value="PROKAR_LIPOPROTEIN"/>
    <property type="match status" value="1"/>
</dbReference>
<comment type="caution">
    <text evidence="4">The sequence shown here is derived from an EMBL/GenBank/DDBJ whole genome shotgun (WGS) entry which is preliminary data.</text>
</comment>
<gene>
    <name evidence="4" type="ORF">BDD43_4080</name>
</gene>
<name>A0A495J4F6_9SPHI</name>
<dbReference type="Pfam" id="PF00079">
    <property type="entry name" value="Serpin"/>
    <property type="match status" value="1"/>
</dbReference>
<reference evidence="4 5" key="1">
    <citation type="submission" date="2018-10" db="EMBL/GenBank/DDBJ databases">
        <title>Genomic Encyclopedia of Archaeal and Bacterial Type Strains, Phase II (KMG-II): from individual species to whole genera.</title>
        <authorList>
            <person name="Goeker M."/>
        </authorList>
    </citation>
    <scope>NUCLEOTIDE SEQUENCE [LARGE SCALE GENOMIC DNA]</scope>
    <source>
        <strain evidence="4 5">DSM 18602</strain>
    </source>
</reference>
<dbReference type="Gene3D" id="2.30.39.10">
    <property type="entry name" value="Alpha-1-antitrypsin, domain 1"/>
    <property type="match status" value="1"/>
</dbReference>
<feature type="chain" id="PRO_5019767203" evidence="2">
    <location>
        <begin position="22"/>
        <end position="410"/>
    </location>
</feature>
<dbReference type="InterPro" id="IPR042185">
    <property type="entry name" value="Serpin_sf_2"/>
</dbReference>
<dbReference type="InterPro" id="IPR023796">
    <property type="entry name" value="Serpin_dom"/>
</dbReference>
<proteinExistence type="inferred from homology"/>
<dbReference type="InterPro" id="IPR042178">
    <property type="entry name" value="Serpin_sf_1"/>
</dbReference>
<feature type="domain" description="Serpin" evidence="3">
    <location>
        <begin position="51"/>
        <end position="405"/>
    </location>
</feature>
<accession>A0A495J4F6</accession>
<dbReference type="GO" id="GO:0005615">
    <property type="term" value="C:extracellular space"/>
    <property type="evidence" value="ECO:0007669"/>
    <property type="project" value="InterPro"/>
</dbReference>
<organism evidence="4 5">
    <name type="scientific">Mucilaginibacter gracilis</name>
    <dbReference type="NCBI Taxonomy" id="423350"/>
    <lineage>
        <taxon>Bacteria</taxon>
        <taxon>Pseudomonadati</taxon>
        <taxon>Bacteroidota</taxon>
        <taxon>Sphingobacteriia</taxon>
        <taxon>Sphingobacteriales</taxon>
        <taxon>Sphingobacteriaceae</taxon>
        <taxon>Mucilaginibacter</taxon>
    </lineage>
</organism>
<dbReference type="EMBL" id="RBKU01000001">
    <property type="protein sequence ID" value="RKR83865.1"/>
    <property type="molecule type" value="Genomic_DNA"/>
</dbReference>
<dbReference type="InterPro" id="IPR000215">
    <property type="entry name" value="Serpin_fam"/>
</dbReference>
<keyword evidence="5" id="KW-1185">Reference proteome</keyword>
<dbReference type="OrthoDB" id="9764871at2"/>
<dbReference type="Gene3D" id="3.30.497.10">
    <property type="entry name" value="Antithrombin, subunit I, domain 2"/>
    <property type="match status" value="1"/>
</dbReference>
<evidence type="ECO:0000313" key="5">
    <source>
        <dbReference type="Proteomes" id="UP000268007"/>
    </source>
</evidence>
<dbReference type="RefSeq" id="WP_121199317.1">
    <property type="nucleotide sequence ID" value="NZ_RBKU01000001.1"/>
</dbReference>
<evidence type="ECO:0000256" key="2">
    <source>
        <dbReference type="SAM" id="SignalP"/>
    </source>
</evidence>
<dbReference type="PANTHER" id="PTHR11461">
    <property type="entry name" value="SERINE PROTEASE INHIBITOR, SERPIN"/>
    <property type="match status" value="1"/>
</dbReference>
<protein>
    <submittedName>
        <fullName evidence="4">Serpin B</fullName>
    </submittedName>
</protein>
<evidence type="ECO:0000256" key="1">
    <source>
        <dbReference type="RuleBase" id="RU000411"/>
    </source>
</evidence>
<sequence>MIRKSLLPALCLLLLLFSACKKNNPSVEQGVDLELTTTEQQKVLADNSFSFKLLKKVSADASFNDNLMISPLSVSFAMAMANNGSAGQTFTDINSTMNFNGFTPDQVNNYYNKLITGLPKVDPGTILKVANSVWYTQTLPVLPQFTQTNSTLYQAKVQSVDFGAAATKDMMNQWVSDQTNGKIPNLVDKTDALDVMYLINALYFKGTWDNRFNPASTHQQAFYLANNNTIQTDFMSGVVHYNSYINNDVHVFELPYNNKKFNMVIIMPITTTVQSLVSTLDSAKWQSLTSQLHANNGNLNIPKFKFSYGLPLNNALIGLGMGNAFSPLANFTRISATGNLQITKVQHKTFIEVNEDGTEAAAATSVEIGVGAPAPTNNTIDRPFFFAIREVKTGLILFTGVLNNPLLAGN</sequence>